<sequence length="134" mass="15581">MILAAAKAATKSHWWDDWLKFVPGWLAFVLTMGTLIHKWWTRRQRLAVGPDVDELRELLVSFRGWFSKPLDLPVTQHWLLKRGQHTDAPQQLRDLMARRSDRTLIGHLDEIAGHWAEFTHFGVPDQGITRPGPR</sequence>
<proteinExistence type="predicted"/>
<keyword evidence="1" id="KW-0472">Membrane</keyword>
<keyword evidence="1" id="KW-1133">Transmembrane helix</keyword>
<evidence type="ECO:0000313" key="2">
    <source>
        <dbReference type="EMBL" id="TGN85555.1"/>
    </source>
</evidence>
<protein>
    <submittedName>
        <fullName evidence="2">Uncharacterized protein</fullName>
    </submittedName>
</protein>
<evidence type="ECO:0000256" key="1">
    <source>
        <dbReference type="SAM" id="Phobius"/>
    </source>
</evidence>
<dbReference type="GeneID" id="91529252"/>
<keyword evidence="3" id="KW-1185">Reference proteome</keyword>
<keyword evidence="1" id="KW-0812">Transmembrane</keyword>
<name>A0A4Z1DLG1_STRGP</name>
<dbReference type="RefSeq" id="WP_135790148.1">
    <property type="nucleotide sequence ID" value="NZ_BNBQ01000001.1"/>
</dbReference>
<accession>A0A4Z1DLG1</accession>
<dbReference type="Proteomes" id="UP000298513">
    <property type="component" value="Unassembled WGS sequence"/>
</dbReference>
<feature type="transmembrane region" description="Helical" evidence="1">
    <location>
        <begin position="18"/>
        <end position="36"/>
    </location>
</feature>
<dbReference type="EMBL" id="SRRU01000002">
    <property type="protein sequence ID" value="TGN85555.1"/>
    <property type="molecule type" value="Genomic_DNA"/>
</dbReference>
<dbReference type="AlphaFoldDB" id="A0A4Z1DLG1"/>
<comment type="caution">
    <text evidence="2">The sequence shown here is derived from an EMBL/GenBank/DDBJ whole genome shotgun (WGS) entry which is preliminary data.</text>
</comment>
<gene>
    <name evidence="2" type="ORF">E5082_05430</name>
</gene>
<reference evidence="2 3" key="1">
    <citation type="submission" date="2019-04" db="EMBL/GenBank/DDBJ databases">
        <title>Streptomyces sp. nov. Bv016 isolated from bark of Buahinia variegata.</title>
        <authorList>
            <person name="Kanchanasin P."/>
            <person name="Tanasupawat S."/>
            <person name="Yuki M."/>
            <person name="Kudo T."/>
        </authorList>
    </citation>
    <scope>NUCLEOTIDE SEQUENCE [LARGE SCALE GENOMIC DNA]</scope>
    <source>
        <strain evidence="2 3">JCM 4765</strain>
    </source>
</reference>
<organism evidence="2 3">
    <name type="scientific">Streptomyces griseoluteus</name>
    <dbReference type="NCBI Taxonomy" id="29306"/>
    <lineage>
        <taxon>Bacteria</taxon>
        <taxon>Bacillati</taxon>
        <taxon>Actinomycetota</taxon>
        <taxon>Actinomycetes</taxon>
        <taxon>Kitasatosporales</taxon>
        <taxon>Streptomycetaceae</taxon>
        <taxon>Streptomyces</taxon>
    </lineage>
</organism>
<evidence type="ECO:0000313" key="3">
    <source>
        <dbReference type="Proteomes" id="UP000298513"/>
    </source>
</evidence>